<feature type="domain" description="Contractile injection system tube protein N-terminal" evidence="1">
    <location>
        <begin position="25"/>
        <end position="176"/>
    </location>
</feature>
<evidence type="ECO:0000313" key="2">
    <source>
        <dbReference type="EMBL" id="GIE23631.1"/>
    </source>
</evidence>
<evidence type="ECO:0000313" key="3">
    <source>
        <dbReference type="Proteomes" id="UP000603200"/>
    </source>
</evidence>
<dbReference type="Proteomes" id="UP000603200">
    <property type="component" value="Unassembled WGS sequence"/>
</dbReference>
<reference evidence="2 3" key="1">
    <citation type="submission" date="2021-01" db="EMBL/GenBank/DDBJ databases">
        <title>Whole genome shotgun sequence of Actinoplanes humidus NBRC 14915.</title>
        <authorList>
            <person name="Komaki H."/>
            <person name="Tamura T."/>
        </authorList>
    </citation>
    <scope>NUCLEOTIDE SEQUENCE [LARGE SCALE GENOMIC DNA]</scope>
    <source>
        <strain evidence="2 3">NBRC 14915</strain>
    </source>
</reference>
<dbReference type="InterPro" id="IPR045361">
    <property type="entry name" value="CIS_tube_prot_N"/>
</dbReference>
<accession>A0ABQ3ZYG1</accession>
<comment type="caution">
    <text evidence="2">The sequence shown here is derived from an EMBL/GenBank/DDBJ whole genome shotgun (WGS) entry which is preliminary data.</text>
</comment>
<dbReference type="RefSeq" id="WP_203840686.1">
    <property type="nucleotide sequence ID" value="NZ_BAAATV010000013.1"/>
</dbReference>
<proteinExistence type="predicted"/>
<keyword evidence="3" id="KW-1185">Reference proteome</keyword>
<dbReference type="Pfam" id="PF19266">
    <property type="entry name" value="CIS_tube"/>
    <property type="match status" value="1"/>
</dbReference>
<evidence type="ECO:0000259" key="1">
    <source>
        <dbReference type="Pfam" id="PF19266"/>
    </source>
</evidence>
<protein>
    <recommendedName>
        <fullName evidence="1">Contractile injection system tube protein N-terminal domain-containing protein</fullName>
    </recommendedName>
</protein>
<dbReference type="EMBL" id="BOMN01000093">
    <property type="protein sequence ID" value="GIE23631.1"/>
    <property type="molecule type" value="Genomic_DNA"/>
</dbReference>
<gene>
    <name evidence="2" type="ORF">Ahu01nite_067330</name>
</gene>
<organism evidence="2 3">
    <name type="scientific">Winogradskya humida</name>
    <dbReference type="NCBI Taxonomy" id="113566"/>
    <lineage>
        <taxon>Bacteria</taxon>
        <taxon>Bacillati</taxon>
        <taxon>Actinomycetota</taxon>
        <taxon>Actinomycetes</taxon>
        <taxon>Micromonosporales</taxon>
        <taxon>Micromonosporaceae</taxon>
        <taxon>Winogradskya</taxon>
    </lineage>
</organism>
<sequence length="190" mass="20952">MSNLQVRNPVRGFLRSVDVEPEILVHFQYNPEKVIDKRSVPYTTLNAPGMVMPLRQYSAGGERTIAFTVIVDGLLKGPADDEIDVAHDENGGIVEELNKYRAFVHPRTDRWREAGAGGFAKLYAGQETVFAAPPAALFCFGERVVECVVTDVSIVEKTYNADLDPVRAEVQITCVELTPYDPDPTAGRPS</sequence>
<name>A0ABQ3ZYG1_9ACTN</name>